<dbReference type="Pfam" id="PF09937">
    <property type="entry name" value="DUF2169"/>
    <property type="match status" value="1"/>
</dbReference>
<dbReference type="SUPFAM" id="SSF141571">
    <property type="entry name" value="Pentapeptide repeat-like"/>
    <property type="match status" value="2"/>
</dbReference>
<dbReference type="Gene3D" id="2.160.20.80">
    <property type="entry name" value="E3 ubiquitin-protein ligase SopA"/>
    <property type="match status" value="3"/>
</dbReference>
<dbReference type="PANTHER" id="PTHR14136">
    <property type="entry name" value="BTB_POZ DOMAIN-CONTAINING PROTEIN KCTD9"/>
    <property type="match status" value="1"/>
</dbReference>
<dbReference type="InterPro" id="IPR018683">
    <property type="entry name" value="DUF2169"/>
</dbReference>
<reference evidence="3" key="1">
    <citation type="journal article" date="2021" name="Syst. Appl. Microbiol.">
        <title>Roseomonas hellenica sp. nov., isolated from roots of wild-growing Alkanna tinctoria.</title>
        <authorList>
            <person name="Rat A."/>
            <person name="Naranjo H.D."/>
            <person name="Lebbe L."/>
            <person name="Cnockaert M."/>
            <person name="Krigas N."/>
            <person name="Grigoriadou K."/>
            <person name="Maloupa E."/>
            <person name="Willems A."/>
        </authorList>
    </citation>
    <scope>NUCLEOTIDE SEQUENCE [LARGE SCALE GENOMIC DNA]</scope>
    <source>
        <strain evidence="3">LMG 31523</strain>
    </source>
</reference>
<dbReference type="Proteomes" id="UP001196870">
    <property type="component" value="Unassembled WGS sequence"/>
</dbReference>
<dbReference type="InterPro" id="IPR051082">
    <property type="entry name" value="Pentapeptide-BTB/POZ_domain"/>
</dbReference>
<dbReference type="RefSeq" id="WP_211855166.1">
    <property type="nucleotide sequence ID" value="NZ_JAAGBB010000034.1"/>
</dbReference>
<name>A0ABS5F467_9PROT</name>
<evidence type="ECO:0000313" key="2">
    <source>
        <dbReference type="EMBL" id="MBR0667386.1"/>
    </source>
</evidence>
<comment type="caution">
    <text evidence="2">The sequence shown here is derived from an EMBL/GenBank/DDBJ whole genome shotgun (WGS) entry which is preliminary data.</text>
</comment>
<keyword evidence="3" id="KW-1185">Reference proteome</keyword>
<feature type="domain" description="DUF2169" evidence="1">
    <location>
        <begin position="55"/>
        <end position="293"/>
    </location>
</feature>
<dbReference type="PANTHER" id="PTHR14136:SF17">
    <property type="entry name" value="BTB_POZ DOMAIN-CONTAINING PROTEIN KCTD9"/>
    <property type="match status" value="1"/>
</dbReference>
<dbReference type="InterPro" id="IPR001646">
    <property type="entry name" value="5peptide_repeat"/>
</dbReference>
<evidence type="ECO:0000259" key="1">
    <source>
        <dbReference type="Pfam" id="PF09937"/>
    </source>
</evidence>
<proteinExistence type="predicted"/>
<evidence type="ECO:0000313" key="3">
    <source>
        <dbReference type="Proteomes" id="UP001196870"/>
    </source>
</evidence>
<protein>
    <submittedName>
        <fullName evidence="2">DUF2169 domain-containing protein</fullName>
    </submittedName>
</protein>
<accession>A0ABS5F467</accession>
<gene>
    <name evidence="2" type="ORF">GXW71_23725</name>
</gene>
<sequence length="867" mass="93760">MKVIKPLALGVLHRPIEFQRRFFLGVAAITFCPMGEAPGILGDIAMWKFLAEELPPTQPLDLALPKTAAEFLMTGSAFTPGGMPARAVTVSARLGFVTKRLMAVGDRHIEEGRATEPAAFTEMPMGWERAYGGPKVAENPLGRGTEELPLAGIGYRIPLPNVVEADRDARVGEPRPLGFGPIDIAWPQRSKLAGTYDPRWLQEEFPGFARDIDWRILMAAAPDQRFPGFLRGDEDYAIENMHRELPELTGRLPGIAPRIFIQRRGTEGLEEVPLGLTTVWFFPNRRRLVMIHHGRVRVAEEDARDVERLLLGADRLGAPRPAAQFAAVLAKRLDPEYGVLEALRDSDLVPAELILSDPDVEEAKARTAEEGLVHKRMRRRQALEIERDRERVRALGLDPDKYAMPPMPPEEPPPSLEELPARVERILADSERHKKEGEAAAAKQAEIANALAAQHGLTISPADKKPAGPPVFSAAAKRRDAEALAEALEAEGLDASQIRIVLADPEITGSWDKAEAQLRDAYLASADAQDPAPRLDAAANYILRARLFDGQRSAVRLDLCGADLAGADLAGFDLTEAWLDGADLTGANLTRAKLGRAVLAHARMDGARLAGAQMVEANLGRASLQGADLSGAVLRDAVLRGTDLRKASLRRADLSGAQLDETPLEGADFSDVTAPKLMLRDSALAGMRAIGAQLDEALFYNVDLAGADLTAASLHRASFIKARAAGIVFSNANLTTAIFVESDLTGATLDAARCEGTNFRGTRLAGAMFRGTLLDGADLSDCDLAGASFDLARARQARFVAANLNGATMTRADLMGANLGRADLRSANLSDSSLYEADLGRIQADSATRYDRVQRTRTKLVPRRLPA</sequence>
<organism evidence="2 3">
    <name type="scientific">Plastoroseomonas hellenica</name>
    <dbReference type="NCBI Taxonomy" id="2687306"/>
    <lineage>
        <taxon>Bacteria</taxon>
        <taxon>Pseudomonadati</taxon>
        <taxon>Pseudomonadota</taxon>
        <taxon>Alphaproteobacteria</taxon>
        <taxon>Acetobacterales</taxon>
        <taxon>Acetobacteraceae</taxon>
        <taxon>Plastoroseomonas</taxon>
    </lineage>
</organism>
<dbReference type="EMBL" id="JAAGBB010000034">
    <property type="protein sequence ID" value="MBR0667386.1"/>
    <property type="molecule type" value="Genomic_DNA"/>
</dbReference>
<dbReference type="Pfam" id="PF00805">
    <property type="entry name" value="Pentapeptide"/>
    <property type="match status" value="6"/>
</dbReference>